<feature type="transmembrane region" description="Helical" evidence="1">
    <location>
        <begin position="184"/>
        <end position="203"/>
    </location>
</feature>
<feature type="transmembrane region" description="Helical" evidence="1">
    <location>
        <begin position="68"/>
        <end position="90"/>
    </location>
</feature>
<sequence length="261" mass="28574">MTAPVPALPRQTRTQLWWEIGIVLALSLGASAVYSVLTIIRRVLAETALADQSAGLNPTQSPQEWIDLTYQLLGIAFALAPVALVLYLLWRPHESAFTRIGLDRTKPCQDLGRGMLLFAAIGVPGIAFYVIGRMLGITVDVSTSGLGDYWWSIPVLILSALRAALLEEIIVVGYLFTRLRDLGWNRWVIIVAAAVLRGSYHLYQGFGPFLGNVAMGVLFGWMYTRFGRVAPLVVAHFLLDLASFLGYPLAVLLMPGIFGTA</sequence>
<name>A0ABX6YLC3_9MICO</name>
<feature type="transmembrane region" description="Helical" evidence="1">
    <location>
        <begin position="111"/>
        <end position="131"/>
    </location>
</feature>
<protein>
    <submittedName>
        <fullName evidence="3">CPBP family intramembrane metalloprotease</fullName>
    </submittedName>
</protein>
<evidence type="ECO:0000313" key="4">
    <source>
        <dbReference type="Proteomes" id="UP000662814"/>
    </source>
</evidence>
<feature type="transmembrane region" description="Helical" evidence="1">
    <location>
        <begin position="238"/>
        <end position="258"/>
    </location>
</feature>
<keyword evidence="3" id="KW-0378">Hydrolase</keyword>
<organism evidence="3 4">
    <name type="scientific">Paramicrobacterium chengjingii</name>
    <dbReference type="NCBI Taxonomy" id="2769067"/>
    <lineage>
        <taxon>Bacteria</taxon>
        <taxon>Bacillati</taxon>
        <taxon>Actinomycetota</taxon>
        <taxon>Actinomycetes</taxon>
        <taxon>Micrococcales</taxon>
        <taxon>Microbacteriaceae</taxon>
        <taxon>Paramicrobacterium</taxon>
    </lineage>
</organism>
<keyword evidence="3" id="KW-0482">Metalloprotease</keyword>
<feature type="transmembrane region" description="Helical" evidence="1">
    <location>
        <begin position="151"/>
        <end position="177"/>
    </location>
</feature>
<accession>A0ABX6YLC3</accession>
<proteinExistence type="predicted"/>
<dbReference type="EMBL" id="CP061169">
    <property type="protein sequence ID" value="QPZ39623.1"/>
    <property type="molecule type" value="Genomic_DNA"/>
</dbReference>
<dbReference type="InterPro" id="IPR003675">
    <property type="entry name" value="Rce1/LyrA-like_dom"/>
</dbReference>
<dbReference type="Proteomes" id="UP000662814">
    <property type="component" value="Chromosome"/>
</dbReference>
<keyword evidence="1" id="KW-0812">Transmembrane</keyword>
<keyword evidence="1" id="KW-1133">Transmembrane helix</keyword>
<gene>
    <name evidence="3" type="ORF">HCR76_06105</name>
</gene>
<dbReference type="GO" id="GO:0008237">
    <property type="term" value="F:metallopeptidase activity"/>
    <property type="evidence" value="ECO:0007669"/>
    <property type="project" value="UniProtKB-KW"/>
</dbReference>
<keyword evidence="1" id="KW-0472">Membrane</keyword>
<keyword evidence="4" id="KW-1185">Reference proteome</keyword>
<feature type="transmembrane region" description="Helical" evidence="1">
    <location>
        <begin position="209"/>
        <end position="226"/>
    </location>
</feature>
<evidence type="ECO:0000256" key="1">
    <source>
        <dbReference type="SAM" id="Phobius"/>
    </source>
</evidence>
<dbReference type="RefSeq" id="WP_166989163.1">
    <property type="nucleotide sequence ID" value="NZ_CP061169.1"/>
</dbReference>
<reference evidence="3 4" key="1">
    <citation type="submission" date="2020-12" db="EMBL/GenBank/DDBJ databases">
        <title>Microbacterium sp. HY060.</title>
        <authorList>
            <person name="Zhou J."/>
        </authorList>
    </citation>
    <scope>NUCLEOTIDE SEQUENCE [LARGE SCALE GENOMIC DNA]</scope>
    <source>
        <strain evidence="3 4">HY60</strain>
    </source>
</reference>
<evidence type="ECO:0000259" key="2">
    <source>
        <dbReference type="Pfam" id="PF02517"/>
    </source>
</evidence>
<dbReference type="Pfam" id="PF02517">
    <property type="entry name" value="Rce1-like"/>
    <property type="match status" value="1"/>
</dbReference>
<feature type="domain" description="CAAX prenyl protease 2/Lysostaphin resistance protein A-like" evidence="2">
    <location>
        <begin position="150"/>
        <end position="241"/>
    </location>
</feature>
<keyword evidence="3" id="KW-0645">Protease</keyword>
<feature type="transmembrane region" description="Helical" evidence="1">
    <location>
        <begin position="16"/>
        <end position="40"/>
    </location>
</feature>
<evidence type="ECO:0000313" key="3">
    <source>
        <dbReference type="EMBL" id="QPZ39623.1"/>
    </source>
</evidence>